<evidence type="ECO:0000313" key="3">
    <source>
        <dbReference type="Proteomes" id="UP000823614"/>
    </source>
</evidence>
<accession>A0A9D9H8V2</accession>
<dbReference type="EMBL" id="JADIMP010000013">
    <property type="protein sequence ID" value="MBO8440958.1"/>
    <property type="molecule type" value="Genomic_DNA"/>
</dbReference>
<sequence length="200" mass="23478">MITNNLNVLLAERNITVSDLSKIIPDLSRNTLTSIKNGNSKMYQLDTINKLCEYLKITPNDLFTYVPFDLKPEVKVDKINLRGVENMILEFNLILQIKKLNQDHLMKVYRYNGNYIDSSLAEDFTNILRLHPEKKNDGFIELWKNELPIIFHKTVILQIQNIIKQSLIDKIKTEFAEDHQQLIIDQIKKLHIELDFMNLP</sequence>
<dbReference type="InterPro" id="IPR001387">
    <property type="entry name" value="Cro/C1-type_HTH"/>
</dbReference>
<evidence type="ECO:0000259" key="1">
    <source>
        <dbReference type="PROSITE" id="PS50943"/>
    </source>
</evidence>
<reference evidence="2" key="2">
    <citation type="journal article" date="2021" name="PeerJ">
        <title>Extensive microbial diversity within the chicken gut microbiome revealed by metagenomics and culture.</title>
        <authorList>
            <person name="Gilroy R."/>
            <person name="Ravi A."/>
            <person name="Getino M."/>
            <person name="Pursley I."/>
            <person name="Horton D.L."/>
            <person name="Alikhan N.F."/>
            <person name="Baker D."/>
            <person name="Gharbi K."/>
            <person name="Hall N."/>
            <person name="Watson M."/>
            <person name="Adriaenssens E.M."/>
            <person name="Foster-Nyarko E."/>
            <person name="Jarju S."/>
            <person name="Secka A."/>
            <person name="Antonio M."/>
            <person name="Oren A."/>
            <person name="Chaudhuri R.R."/>
            <person name="La Ragione R."/>
            <person name="Hildebrand F."/>
            <person name="Pallen M.J."/>
        </authorList>
    </citation>
    <scope>NUCLEOTIDE SEQUENCE</scope>
    <source>
        <strain evidence="2">C6-149</strain>
    </source>
</reference>
<dbReference type="Proteomes" id="UP000823614">
    <property type="component" value="Unassembled WGS sequence"/>
</dbReference>
<dbReference type="Pfam" id="PF13443">
    <property type="entry name" value="HTH_26"/>
    <property type="match status" value="1"/>
</dbReference>
<comment type="caution">
    <text evidence="2">The sequence shown here is derived from an EMBL/GenBank/DDBJ whole genome shotgun (WGS) entry which is preliminary data.</text>
</comment>
<proteinExistence type="predicted"/>
<evidence type="ECO:0000313" key="2">
    <source>
        <dbReference type="EMBL" id="MBO8440958.1"/>
    </source>
</evidence>
<protein>
    <submittedName>
        <fullName evidence="2">Helix-turn-helix transcriptional regulator</fullName>
    </submittedName>
</protein>
<dbReference type="SMART" id="SM00530">
    <property type="entry name" value="HTH_XRE"/>
    <property type="match status" value="1"/>
</dbReference>
<dbReference type="InterPro" id="IPR010982">
    <property type="entry name" value="Lambda_DNA-bd_dom_sf"/>
</dbReference>
<organism evidence="2 3">
    <name type="scientific">Candidatus Gallilactobacillus intestinavium</name>
    <dbReference type="NCBI Taxonomy" id="2840838"/>
    <lineage>
        <taxon>Bacteria</taxon>
        <taxon>Bacillati</taxon>
        <taxon>Bacillota</taxon>
        <taxon>Bacilli</taxon>
        <taxon>Lactobacillales</taxon>
        <taxon>Lactobacillaceae</taxon>
        <taxon>Lactobacillaceae incertae sedis</taxon>
        <taxon>Candidatus Gallilactobacillus</taxon>
    </lineage>
</organism>
<gene>
    <name evidence="2" type="ORF">IAA89_00690</name>
</gene>
<dbReference type="Gene3D" id="1.10.260.40">
    <property type="entry name" value="lambda repressor-like DNA-binding domains"/>
    <property type="match status" value="1"/>
</dbReference>
<name>A0A9D9H8V2_9LACO</name>
<dbReference type="AlphaFoldDB" id="A0A9D9H8V2"/>
<dbReference type="SUPFAM" id="SSF47413">
    <property type="entry name" value="lambda repressor-like DNA-binding domains"/>
    <property type="match status" value="1"/>
</dbReference>
<dbReference type="PROSITE" id="PS50943">
    <property type="entry name" value="HTH_CROC1"/>
    <property type="match status" value="1"/>
</dbReference>
<feature type="domain" description="HTH cro/C1-type" evidence="1">
    <location>
        <begin position="6"/>
        <end position="62"/>
    </location>
</feature>
<dbReference type="GO" id="GO:0003677">
    <property type="term" value="F:DNA binding"/>
    <property type="evidence" value="ECO:0007669"/>
    <property type="project" value="InterPro"/>
</dbReference>
<reference evidence="2" key="1">
    <citation type="submission" date="2020-10" db="EMBL/GenBank/DDBJ databases">
        <authorList>
            <person name="Gilroy R."/>
        </authorList>
    </citation>
    <scope>NUCLEOTIDE SEQUENCE</scope>
    <source>
        <strain evidence="2">C6-149</strain>
    </source>
</reference>